<dbReference type="AlphaFoldDB" id="A0A1G4RE65"/>
<dbReference type="InterPro" id="IPR050194">
    <property type="entry name" value="Glycosyltransferase_grp1"/>
</dbReference>
<organism evidence="3 4">
    <name type="scientific">Asticcacaulis taihuensis</name>
    <dbReference type="NCBI Taxonomy" id="260084"/>
    <lineage>
        <taxon>Bacteria</taxon>
        <taxon>Pseudomonadati</taxon>
        <taxon>Pseudomonadota</taxon>
        <taxon>Alphaproteobacteria</taxon>
        <taxon>Caulobacterales</taxon>
        <taxon>Caulobacteraceae</taxon>
        <taxon>Asticcacaulis</taxon>
    </lineage>
</organism>
<name>A0A1G4RE65_9CAUL</name>
<dbReference type="STRING" id="260084.SAMN02927928_1810"/>
<sequence>MAAKGCNSAEYMYDTAYIFVCLRISPFMRVLNIMLAQVRGGVETMSLRYHEAMTAAGIDVLSLGHSDGVLAHHLPAECFRPVNALVNHDPFAAWALRRIARDFRPDIVLTHGNRATGIALLPFLGTAEKTVQVVHNFRHKGQLSRLRAAICVSDSVHDSVAAVHPDMPLFTVANFGPLTERPVKPAPAGTPVLGTLGRLHVNKGIDVMVRAMALLKAQGVKAVLKIAGDGPELPRLTRLIIDEGVSGRVQFAGWIEGPADYLHGLDLFVLPSRVEPFGLVVAESMAAGVPVVATDIDGPKEILQHGALGQLCAAEDPEALAAAIALALADWKTTLEKARAAQSHALSQFSLAAGQKRLVETLQQIAQNHLS</sequence>
<evidence type="ECO:0000259" key="1">
    <source>
        <dbReference type="Pfam" id="PF00534"/>
    </source>
</evidence>
<dbReference type="Proteomes" id="UP000199150">
    <property type="component" value="Unassembled WGS sequence"/>
</dbReference>
<dbReference type="InterPro" id="IPR001296">
    <property type="entry name" value="Glyco_trans_1"/>
</dbReference>
<proteinExistence type="predicted"/>
<reference evidence="4" key="1">
    <citation type="submission" date="2016-10" db="EMBL/GenBank/DDBJ databases">
        <authorList>
            <person name="Varghese N."/>
            <person name="Submissions S."/>
        </authorList>
    </citation>
    <scope>NUCLEOTIDE SEQUENCE [LARGE SCALE GENOMIC DNA]</scope>
    <source>
        <strain evidence="4">CGMCC 1.3431</strain>
    </source>
</reference>
<evidence type="ECO:0000313" key="4">
    <source>
        <dbReference type="Proteomes" id="UP000199150"/>
    </source>
</evidence>
<dbReference type="SUPFAM" id="SSF53756">
    <property type="entry name" value="UDP-Glycosyltransferase/glycogen phosphorylase"/>
    <property type="match status" value="1"/>
</dbReference>
<keyword evidence="4" id="KW-1185">Reference proteome</keyword>
<dbReference type="Pfam" id="PF00534">
    <property type="entry name" value="Glycos_transf_1"/>
    <property type="match status" value="1"/>
</dbReference>
<dbReference type="PANTHER" id="PTHR45947">
    <property type="entry name" value="SULFOQUINOVOSYL TRANSFERASE SQD2"/>
    <property type="match status" value="1"/>
</dbReference>
<dbReference type="Gene3D" id="3.40.50.2000">
    <property type="entry name" value="Glycogen Phosphorylase B"/>
    <property type="match status" value="2"/>
</dbReference>
<keyword evidence="3" id="KW-0808">Transferase</keyword>
<evidence type="ECO:0000259" key="2">
    <source>
        <dbReference type="Pfam" id="PF13439"/>
    </source>
</evidence>
<dbReference type="CDD" id="cd03811">
    <property type="entry name" value="GT4_GT28_WabH-like"/>
    <property type="match status" value="1"/>
</dbReference>
<protein>
    <submittedName>
        <fullName evidence="3">Glycosyltransferase involved in cell wall bisynthesis</fullName>
    </submittedName>
</protein>
<accession>A0A1G4RE65</accession>
<gene>
    <name evidence="3" type="ORF">SAMN02927928_1810</name>
</gene>
<feature type="domain" description="Glycosyltransferase subfamily 4-like N-terminal" evidence="2">
    <location>
        <begin position="40"/>
        <end position="160"/>
    </location>
</feature>
<dbReference type="EMBL" id="FMTS01000002">
    <property type="protein sequence ID" value="SCW54911.1"/>
    <property type="molecule type" value="Genomic_DNA"/>
</dbReference>
<dbReference type="GO" id="GO:0016757">
    <property type="term" value="F:glycosyltransferase activity"/>
    <property type="evidence" value="ECO:0007669"/>
    <property type="project" value="InterPro"/>
</dbReference>
<dbReference type="Pfam" id="PF13439">
    <property type="entry name" value="Glyco_transf_4"/>
    <property type="match status" value="1"/>
</dbReference>
<dbReference type="PANTHER" id="PTHR45947:SF3">
    <property type="entry name" value="SULFOQUINOVOSYL TRANSFERASE SQD2"/>
    <property type="match status" value="1"/>
</dbReference>
<feature type="domain" description="Glycosyl transferase family 1" evidence="1">
    <location>
        <begin position="180"/>
        <end position="335"/>
    </location>
</feature>
<dbReference type="InterPro" id="IPR028098">
    <property type="entry name" value="Glyco_trans_4-like_N"/>
</dbReference>
<evidence type="ECO:0000313" key="3">
    <source>
        <dbReference type="EMBL" id="SCW54911.1"/>
    </source>
</evidence>